<dbReference type="Pfam" id="PF08393">
    <property type="entry name" value="DHC_N2"/>
    <property type="match status" value="2"/>
</dbReference>
<dbReference type="InterPro" id="IPR042222">
    <property type="entry name" value="Dynein_2_N"/>
</dbReference>
<dbReference type="InterPro" id="IPR013602">
    <property type="entry name" value="Dynein_heavy_linker"/>
</dbReference>
<dbReference type="PANTHER" id="PTHR45703">
    <property type="entry name" value="DYNEIN HEAVY CHAIN"/>
    <property type="match status" value="1"/>
</dbReference>
<organism evidence="2">
    <name type="scientific">Poeciliopsis prolifica</name>
    <name type="common">blackstripe livebearer</name>
    <dbReference type="NCBI Taxonomy" id="188132"/>
    <lineage>
        <taxon>Eukaryota</taxon>
        <taxon>Metazoa</taxon>
        <taxon>Chordata</taxon>
        <taxon>Craniata</taxon>
        <taxon>Vertebrata</taxon>
        <taxon>Euteleostomi</taxon>
        <taxon>Actinopterygii</taxon>
        <taxon>Neopterygii</taxon>
        <taxon>Teleostei</taxon>
        <taxon>Neoteleostei</taxon>
        <taxon>Acanthomorphata</taxon>
        <taxon>Ovalentaria</taxon>
        <taxon>Atherinomorphae</taxon>
        <taxon>Cyprinodontiformes</taxon>
        <taxon>Poeciliidae</taxon>
        <taxon>Poeciliinae</taxon>
        <taxon>Poeciliopsis</taxon>
    </lineage>
</organism>
<dbReference type="GO" id="GO:0045505">
    <property type="term" value="F:dynein intermediate chain binding"/>
    <property type="evidence" value="ECO:0007669"/>
    <property type="project" value="InterPro"/>
</dbReference>
<evidence type="ECO:0000259" key="1">
    <source>
        <dbReference type="Pfam" id="PF08393"/>
    </source>
</evidence>
<dbReference type="AlphaFoldDB" id="A0A0S7EJ20"/>
<accession>A0A0S7EJ20</accession>
<dbReference type="InterPro" id="IPR026983">
    <property type="entry name" value="DHC"/>
</dbReference>
<gene>
    <name evidence="2" type="primary">DYH2</name>
</gene>
<reference evidence="2" key="1">
    <citation type="submission" date="2014-12" db="EMBL/GenBank/DDBJ databases">
        <title>Parallel Evolution in Life History Adaptation Evident in the Tissue-Specific Poeciliopsis prolifica transcriptome.</title>
        <authorList>
            <person name="Jue N.K."/>
            <person name="Foley R.J."/>
            <person name="Obergfell C."/>
            <person name="Reznick D.N."/>
            <person name="O'Neill R.J."/>
            <person name="O'Neill M.J."/>
        </authorList>
    </citation>
    <scope>NUCLEOTIDE SEQUENCE</scope>
</reference>
<dbReference type="Gene3D" id="1.20.140.100">
    <property type="entry name" value="Dynein heavy chain, N-terminal domain 2"/>
    <property type="match status" value="1"/>
</dbReference>
<sequence>MYRCKHHHSCSLILLRGSEDVFQTLDDNQVILSTMKASRFVKAFEREVDQWERQLTHMMDVIEMILSVQRNWIYLEVHNLPCSFIVDVFYRPAPERFRPKQALFSFPVATSCFLFFPTQNIFQGKDIREQLPNECAEFAGVSHNWKTIMGRLHENPNALQGTK</sequence>
<dbReference type="PANTHER" id="PTHR45703:SF32">
    <property type="entry name" value="DYNEINS HEAVY CHAIN"/>
    <property type="match status" value="1"/>
</dbReference>
<name>A0A0S7EJ20_9TELE</name>
<dbReference type="GO" id="GO:0007018">
    <property type="term" value="P:microtubule-based movement"/>
    <property type="evidence" value="ECO:0007669"/>
    <property type="project" value="InterPro"/>
</dbReference>
<dbReference type="GO" id="GO:0051959">
    <property type="term" value="F:dynein light intermediate chain binding"/>
    <property type="evidence" value="ECO:0007669"/>
    <property type="project" value="InterPro"/>
</dbReference>
<dbReference type="GO" id="GO:0030286">
    <property type="term" value="C:dynein complex"/>
    <property type="evidence" value="ECO:0007669"/>
    <property type="project" value="InterPro"/>
</dbReference>
<feature type="domain" description="Dynein heavy chain linker" evidence="1">
    <location>
        <begin position="119"/>
        <end position="160"/>
    </location>
</feature>
<dbReference type="EMBL" id="GBYX01476551">
    <property type="protein sequence ID" value="JAO05126.1"/>
    <property type="molecule type" value="Transcribed_RNA"/>
</dbReference>
<proteinExistence type="predicted"/>
<evidence type="ECO:0000313" key="2">
    <source>
        <dbReference type="EMBL" id="JAO05126.1"/>
    </source>
</evidence>
<feature type="domain" description="Dynein heavy chain linker" evidence="1">
    <location>
        <begin position="7"/>
        <end position="76"/>
    </location>
</feature>
<protein>
    <submittedName>
        <fullName evidence="2">DYH2</fullName>
    </submittedName>
</protein>